<organism evidence="3 4">
    <name type="scientific">Didymodactylos carnosus</name>
    <dbReference type="NCBI Taxonomy" id="1234261"/>
    <lineage>
        <taxon>Eukaryota</taxon>
        <taxon>Metazoa</taxon>
        <taxon>Spiralia</taxon>
        <taxon>Gnathifera</taxon>
        <taxon>Rotifera</taxon>
        <taxon>Eurotatoria</taxon>
        <taxon>Bdelloidea</taxon>
        <taxon>Philodinida</taxon>
        <taxon>Philodinidae</taxon>
        <taxon>Didymodactylos</taxon>
    </lineage>
</organism>
<feature type="non-terminal residue" evidence="3">
    <location>
        <position position="218"/>
    </location>
</feature>
<feature type="compositionally biased region" description="Polar residues" evidence="1">
    <location>
        <begin position="147"/>
        <end position="159"/>
    </location>
</feature>
<dbReference type="AlphaFoldDB" id="A0A8S2SJ86"/>
<feature type="compositionally biased region" description="Polar residues" evidence="1">
    <location>
        <begin position="91"/>
        <end position="108"/>
    </location>
</feature>
<dbReference type="Proteomes" id="UP000677228">
    <property type="component" value="Unassembled WGS sequence"/>
</dbReference>
<evidence type="ECO:0000313" key="3">
    <source>
        <dbReference type="EMBL" id="CAF4204841.1"/>
    </source>
</evidence>
<comment type="caution">
    <text evidence="3">The sequence shown here is derived from an EMBL/GenBank/DDBJ whole genome shotgun (WGS) entry which is preliminary data.</text>
</comment>
<evidence type="ECO:0000313" key="4">
    <source>
        <dbReference type="Proteomes" id="UP000682733"/>
    </source>
</evidence>
<proteinExistence type="predicted"/>
<feature type="region of interest" description="Disordered" evidence="1">
    <location>
        <begin position="179"/>
        <end position="218"/>
    </location>
</feature>
<dbReference type="EMBL" id="CAJOBA010047743">
    <property type="protein sequence ID" value="CAF4204841.1"/>
    <property type="molecule type" value="Genomic_DNA"/>
</dbReference>
<evidence type="ECO:0000313" key="2">
    <source>
        <dbReference type="EMBL" id="CAF1397516.1"/>
    </source>
</evidence>
<feature type="compositionally biased region" description="Basic residues" evidence="1">
    <location>
        <begin position="192"/>
        <end position="201"/>
    </location>
</feature>
<accession>A0A8S2SJ86</accession>
<feature type="region of interest" description="Disordered" evidence="1">
    <location>
        <begin position="87"/>
        <end position="108"/>
    </location>
</feature>
<gene>
    <name evidence="2" type="ORF">OVA965_LOCUS32878</name>
    <name evidence="3" type="ORF">TMI583_LOCUS33749</name>
</gene>
<sequence length="218" mass="25894">MLTRAQQPLHQRIRGDINGVDQQQNIPQQEQQQFVSRQPVFQGQLPVYGNNQNQLPRREVERRQYLPQQPTLGDFIPGHNYLPQREADQRPYQSRQPTSGGFTNNQRPMIQEDGQVQNRPILIDQWTRYDNVQRQNSRPYRPFVPRNNGQTYGRNPNERPWQQQQQHFVRFNDPYFNGSVNQQGGAVLTPHQRQRRTRLNRARHDREERAANQLSNQA</sequence>
<feature type="region of interest" description="Disordered" evidence="1">
    <location>
        <begin position="137"/>
        <end position="159"/>
    </location>
</feature>
<protein>
    <submittedName>
        <fullName evidence="3">Uncharacterized protein</fullName>
    </submittedName>
</protein>
<name>A0A8S2SJ86_9BILA</name>
<reference evidence="3" key="1">
    <citation type="submission" date="2021-02" db="EMBL/GenBank/DDBJ databases">
        <authorList>
            <person name="Nowell W R."/>
        </authorList>
    </citation>
    <scope>NUCLEOTIDE SEQUENCE</scope>
</reference>
<dbReference type="Proteomes" id="UP000682733">
    <property type="component" value="Unassembled WGS sequence"/>
</dbReference>
<dbReference type="EMBL" id="CAJNOK010026025">
    <property type="protein sequence ID" value="CAF1397516.1"/>
    <property type="molecule type" value="Genomic_DNA"/>
</dbReference>
<evidence type="ECO:0000256" key="1">
    <source>
        <dbReference type="SAM" id="MobiDB-lite"/>
    </source>
</evidence>